<gene>
    <name evidence="2" type="ORF">RM528_36895</name>
</gene>
<accession>A0ABU2QSL9</accession>
<evidence type="ECO:0000256" key="1">
    <source>
        <dbReference type="SAM" id="SignalP"/>
    </source>
</evidence>
<feature type="signal peptide" evidence="1">
    <location>
        <begin position="1"/>
        <end position="15"/>
    </location>
</feature>
<protein>
    <submittedName>
        <fullName evidence="2">Uncharacterized protein</fullName>
    </submittedName>
</protein>
<keyword evidence="1" id="KW-0732">Signal</keyword>
<comment type="caution">
    <text evidence="2">The sequence shown here is derived from an EMBL/GenBank/DDBJ whole genome shotgun (WGS) entry which is preliminary data.</text>
</comment>
<sequence length="96" mass="10078">MALCLGLLVSAPASAEPAPRTSSGAPVTAAASAYWACSVPAGMTFTKAERRLNVCNPTGWAISYYVTTPTDNLWACTLPSGFTHDLAERRLNVCNA</sequence>
<dbReference type="Proteomes" id="UP001180503">
    <property type="component" value="Unassembled WGS sequence"/>
</dbReference>
<proteinExistence type="predicted"/>
<evidence type="ECO:0000313" key="2">
    <source>
        <dbReference type="EMBL" id="MDT0407423.1"/>
    </source>
</evidence>
<dbReference type="EMBL" id="JAVRFB010000682">
    <property type="protein sequence ID" value="MDT0407423.1"/>
    <property type="molecule type" value="Genomic_DNA"/>
</dbReference>
<organism evidence="2 3">
    <name type="scientific">Streptomyces edwardsiae</name>
    <dbReference type="NCBI Taxonomy" id="3075527"/>
    <lineage>
        <taxon>Bacteria</taxon>
        <taxon>Bacillati</taxon>
        <taxon>Actinomycetota</taxon>
        <taxon>Actinomycetes</taxon>
        <taxon>Kitasatosporales</taxon>
        <taxon>Streptomycetaceae</taxon>
        <taxon>Streptomyces</taxon>
    </lineage>
</organism>
<reference evidence="3" key="1">
    <citation type="submission" date="2023-07" db="EMBL/GenBank/DDBJ databases">
        <title>30 novel species of actinomycetes from the DSMZ collection.</title>
        <authorList>
            <person name="Nouioui I."/>
        </authorList>
    </citation>
    <scope>NUCLEOTIDE SEQUENCE [LARGE SCALE GENOMIC DNA]</scope>
    <source>
        <strain evidence="3">DSM 41635</strain>
    </source>
</reference>
<name>A0ABU2QSL9_9ACTN</name>
<feature type="chain" id="PRO_5045567388" evidence="1">
    <location>
        <begin position="16"/>
        <end position="96"/>
    </location>
</feature>
<feature type="non-terminal residue" evidence="2">
    <location>
        <position position="96"/>
    </location>
</feature>
<evidence type="ECO:0000313" key="3">
    <source>
        <dbReference type="Proteomes" id="UP001180503"/>
    </source>
</evidence>